<comment type="caution">
    <text evidence="9">The sequence shown here is derived from an EMBL/GenBank/DDBJ whole genome shotgun (WGS) entry which is preliminary data.</text>
</comment>
<dbReference type="InterPro" id="IPR032831">
    <property type="entry name" value="LptM_cons"/>
</dbReference>
<feature type="signal peptide" evidence="8">
    <location>
        <begin position="1"/>
        <end position="21"/>
    </location>
</feature>
<dbReference type="RefSeq" id="WP_174512000.1">
    <property type="nucleotide sequence ID" value="NZ_CABFMQ020000075.1"/>
</dbReference>
<organism evidence="9 10">
    <name type="scientific">Methylocella tundrae</name>
    <dbReference type="NCBI Taxonomy" id="227605"/>
    <lineage>
        <taxon>Bacteria</taxon>
        <taxon>Pseudomonadati</taxon>
        <taxon>Pseudomonadota</taxon>
        <taxon>Alphaproteobacteria</taxon>
        <taxon>Hyphomicrobiales</taxon>
        <taxon>Beijerinckiaceae</taxon>
        <taxon>Methylocella</taxon>
    </lineage>
</organism>
<keyword evidence="10" id="KW-1185">Reference proteome</keyword>
<evidence type="ECO:0000256" key="5">
    <source>
        <dbReference type="ARBA" id="ARBA00023237"/>
    </source>
</evidence>
<keyword evidence="2 8" id="KW-0732">Signal</keyword>
<evidence type="ECO:0000256" key="1">
    <source>
        <dbReference type="ARBA" id="ARBA00004459"/>
    </source>
</evidence>
<dbReference type="EMBL" id="CABFMQ020000075">
    <property type="protein sequence ID" value="VTZ49751.1"/>
    <property type="molecule type" value="Genomic_DNA"/>
</dbReference>
<evidence type="ECO:0000256" key="2">
    <source>
        <dbReference type="ARBA" id="ARBA00022729"/>
    </source>
</evidence>
<keyword evidence="4" id="KW-0564">Palmitate</keyword>
<dbReference type="Proteomes" id="UP000485880">
    <property type="component" value="Unassembled WGS sequence"/>
</dbReference>
<evidence type="ECO:0000256" key="6">
    <source>
        <dbReference type="ARBA" id="ARBA00023288"/>
    </source>
</evidence>
<gene>
    <name evidence="9" type="ORF">MPC4_190064</name>
</gene>
<dbReference type="PROSITE" id="PS51257">
    <property type="entry name" value="PROKAR_LIPOPROTEIN"/>
    <property type="match status" value="1"/>
</dbReference>
<sequence length="85" mass="8656">MICYRPIFRAAVCLAFALALAGCGRRGPLEAPPGSTPVTPLSGVPEAAQEPRSELALPGEATAAAKPAAAPVKAPPRPFILDPLL</sequence>
<reference evidence="9 10" key="1">
    <citation type="submission" date="2019-05" db="EMBL/GenBank/DDBJ databases">
        <authorList>
            <person name="Farhan Ul Haque M."/>
        </authorList>
    </citation>
    <scope>NUCLEOTIDE SEQUENCE [LARGE SCALE GENOMIC DNA]</scope>
    <source>
        <strain evidence="9">2</strain>
    </source>
</reference>
<comment type="subcellular location">
    <subcellularLocation>
        <location evidence="1">Cell outer membrane</location>
        <topology evidence="1">Lipid-anchor</topology>
    </subcellularLocation>
</comment>
<proteinExistence type="predicted"/>
<keyword evidence="5" id="KW-0998">Cell outer membrane</keyword>
<evidence type="ECO:0000256" key="7">
    <source>
        <dbReference type="SAM" id="MobiDB-lite"/>
    </source>
</evidence>
<protein>
    <recommendedName>
        <fullName evidence="11">Lipoprotein</fullName>
    </recommendedName>
</protein>
<keyword evidence="6" id="KW-0449">Lipoprotein</keyword>
<dbReference type="AlphaFoldDB" id="A0A8B6M3Z3"/>
<dbReference type="NCBIfam" id="NF047847">
    <property type="entry name" value="SS_mature_LptM"/>
    <property type="match status" value="1"/>
</dbReference>
<evidence type="ECO:0000256" key="3">
    <source>
        <dbReference type="ARBA" id="ARBA00023136"/>
    </source>
</evidence>
<keyword evidence="3" id="KW-0472">Membrane</keyword>
<evidence type="ECO:0000313" key="9">
    <source>
        <dbReference type="EMBL" id="VTZ49751.1"/>
    </source>
</evidence>
<accession>A0A8B6M3Z3</accession>
<evidence type="ECO:0008006" key="11">
    <source>
        <dbReference type="Google" id="ProtNLM"/>
    </source>
</evidence>
<evidence type="ECO:0000256" key="4">
    <source>
        <dbReference type="ARBA" id="ARBA00023139"/>
    </source>
</evidence>
<dbReference type="Pfam" id="PF13627">
    <property type="entry name" value="LptM_cons"/>
    <property type="match status" value="1"/>
</dbReference>
<feature type="region of interest" description="Disordered" evidence="7">
    <location>
        <begin position="29"/>
        <end position="54"/>
    </location>
</feature>
<evidence type="ECO:0000256" key="8">
    <source>
        <dbReference type="SAM" id="SignalP"/>
    </source>
</evidence>
<name>A0A8B6M3Z3_METTU</name>
<evidence type="ECO:0000313" key="10">
    <source>
        <dbReference type="Proteomes" id="UP000485880"/>
    </source>
</evidence>
<feature type="chain" id="PRO_5032767745" description="Lipoprotein" evidence="8">
    <location>
        <begin position="22"/>
        <end position="85"/>
    </location>
</feature>
<dbReference type="GO" id="GO:0009279">
    <property type="term" value="C:cell outer membrane"/>
    <property type="evidence" value="ECO:0007669"/>
    <property type="project" value="UniProtKB-SubCell"/>
</dbReference>